<reference evidence="2" key="1">
    <citation type="submission" date="2020-05" db="EMBL/GenBank/DDBJ databases">
        <authorList>
            <person name="Chiriac C."/>
            <person name="Salcher M."/>
            <person name="Ghai R."/>
            <person name="Kavagutti S V."/>
        </authorList>
    </citation>
    <scope>NUCLEOTIDE SEQUENCE</scope>
</reference>
<dbReference type="EMBL" id="LR797037">
    <property type="protein sequence ID" value="CAB4182489.1"/>
    <property type="molecule type" value="Genomic_DNA"/>
</dbReference>
<evidence type="ECO:0000313" key="2">
    <source>
        <dbReference type="EMBL" id="CAB4170139.1"/>
    </source>
</evidence>
<dbReference type="EMBL" id="LR798373">
    <property type="protein sequence ID" value="CAB5227322.1"/>
    <property type="molecule type" value="Genomic_DNA"/>
</dbReference>
<dbReference type="Pfam" id="PF03013">
    <property type="entry name" value="Pyr_excise"/>
    <property type="match status" value="1"/>
</dbReference>
<name>A0A6J5PE84_9CAUD</name>
<dbReference type="EMBL" id="LR797269">
    <property type="protein sequence ID" value="CAB4197716.1"/>
    <property type="molecule type" value="Genomic_DNA"/>
</dbReference>
<accession>A0A6J5PE84</accession>
<proteinExistence type="predicted"/>
<dbReference type="EMBL" id="LR796851">
    <property type="protein sequence ID" value="CAB4170139.1"/>
    <property type="molecule type" value="Genomic_DNA"/>
</dbReference>
<evidence type="ECO:0000313" key="3">
    <source>
        <dbReference type="EMBL" id="CAB4182489.1"/>
    </source>
</evidence>
<dbReference type="InterPro" id="IPR004260">
    <property type="entry name" value="Pyr-dimer_DNA_glycosylase"/>
</dbReference>
<protein>
    <submittedName>
        <fullName evidence="2">Uncharacterized protein</fullName>
    </submittedName>
</protein>
<sequence length="155" mass="17894">MNIFVLSVDPHTAAIFHCDKHVVKMPLETAQMLSTICGGPYKPTHAKHPCTVWAAASTENYRWLWQLGIALSKEYTYRYRKTHKCEAIIESLREPPASVPVGARTSFAQAMPEECRHYDPVLAYQRYYALHKQHIGAWKLRIRPYFMNIETEEAA</sequence>
<evidence type="ECO:0000313" key="6">
    <source>
        <dbReference type="EMBL" id="CAB5227322.1"/>
    </source>
</evidence>
<gene>
    <name evidence="3" type="ORF">UFOVP1079_24</name>
    <name evidence="4" type="ORF">UFOVP1320_28</name>
    <name evidence="5" type="ORF">UFOVP1431_27</name>
    <name evidence="6" type="ORF">UFOVP1527_28</name>
    <name evidence="1" type="ORF">UFOVP548_43</name>
    <name evidence="2" type="ORF">UFOVP904_43</name>
</gene>
<evidence type="ECO:0000313" key="4">
    <source>
        <dbReference type="EMBL" id="CAB4197716.1"/>
    </source>
</evidence>
<evidence type="ECO:0000313" key="5">
    <source>
        <dbReference type="EMBL" id="CAB4211721.1"/>
    </source>
</evidence>
<organism evidence="2">
    <name type="scientific">uncultured Caudovirales phage</name>
    <dbReference type="NCBI Taxonomy" id="2100421"/>
    <lineage>
        <taxon>Viruses</taxon>
        <taxon>Duplodnaviria</taxon>
        <taxon>Heunggongvirae</taxon>
        <taxon>Uroviricota</taxon>
        <taxon>Caudoviricetes</taxon>
        <taxon>Peduoviridae</taxon>
        <taxon>Maltschvirus</taxon>
        <taxon>Maltschvirus maltsch</taxon>
    </lineage>
</organism>
<dbReference type="EMBL" id="LR797378">
    <property type="protein sequence ID" value="CAB4211721.1"/>
    <property type="molecule type" value="Genomic_DNA"/>
</dbReference>
<evidence type="ECO:0000313" key="1">
    <source>
        <dbReference type="EMBL" id="CAB4149784.1"/>
    </source>
</evidence>
<dbReference type="EMBL" id="LR796520">
    <property type="protein sequence ID" value="CAB4149784.1"/>
    <property type="molecule type" value="Genomic_DNA"/>
</dbReference>